<feature type="domain" description="HTH cro/C1-type" evidence="1">
    <location>
        <begin position="2"/>
        <end position="49"/>
    </location>
</feature>
<dbReference type="InterPro" id="IPR001387">
    <property type="entry name" value="Cro/C1-type_HTH"/>
</dbReference>
<dbReference type="CDD" id="cd00093">
    <property type="entry name" value="HTH_XRE"/>
    <property type="match status" value="1"/>
</dbReference>
<dbReference type="Pfam" id="PF01381">
    <property type="entry name" value="HTH_3"/>
    <property type="match status" value="1"/>
</dbReference>
<proteinExistence type="predicted"/>
<gene>
    <name evidence="2" type="ORF">DRB17_02210</name>
</gene>
<evidence type="ECO:0000259" key="1">
    <source>
        <dbReference type="PROSITE" id="PS50943"/>
    </source>
</evidence>
<dbReference type="GO" id="GO:0003677">
    <property type="term" value="F:DNA binding"/>
    <property type="evidence" value="ECO:0007669"/>
    <property type="project" value="InterPro"/>
</dbReference>
<evidence type="ECO:0000313" key="3">
    <source>
        <dbReference type="Proteomes" id="UP000253941"/>
    </source>
</evidence>
<dbReference type="Proteomes" id="UP000253941">
    <property type="component" value="Unassembled WGS sequence"/>
</dbReference>
<protein>
    <submittedName>
        <fullName evidence="2">XRE family transcriptional regulator</fullName>
    </submittedName>
</protein>
<evidence type="ECO:0000313" key="2">
    <source>
        <dbReference type="EMBL" id="RDD63573.1"/>
    </source>
</evidence>
<reference evidence="2 3" key="1">
    <citation type="submission" date="2018-07" db="EMBL/GenBank/DDBJ databases">
        <title>Venubactetium sediminum gen. nov., sp. nov., isolated from a marine solar saltern.</title>
        <authorList>
            <person name="Wang S."/>
        </authorList>
    </citation>
    <scope>NUCLEOTIDE SEQUENCE [LARGE SCALE GENOMIC DNA]</scope>
    <source>
        <strain evidence="2 3">WD2A32</strain>
    </source>
</reference>
<dbReference type="PROSITE" id="PS50943">
    <property type="entry name" value="HTH_CROC1"/>
    <property type="match status" value="1"/>
</dbReference>
<dbReference type="Gene3D" id="1.10.260.40">
    <property type="entry name" value="lambda repressor-like DNA-binding domains"/>
    <property type="match status" value="1"/>
</dbReference>
<dbReference type="AlphaFoldDB" id="A0A369TE32"/>
<keyword evidence="3" id="KW-1185">Reference proteome</keyword>
<dbReference type="InterPro" id="IPR010982">
    <property type="entry name" value="Lambda_DNA-bd_dom_sf"/>
</dbReference>
<name>A0A369TE32_9PROT</name>
<dbReference type="SUPFAM" id="SSF47413">
    <property type="entry name" value="lambda repressor-like DNA-binding domains"/>
    <property type="match status" value="1"/>
</dbReference>
<sequence>MLKWSRDDLAQSAQVKAQTIEDFENEQRNTRASTLVAIRTAFESTGVTFTEDGGVVPPRV</sequence>
<organism evidence="2 3">
    <name type="scientific">Ferruginivarius sediminum</name>
    <dbReference type="NCBI Taxonomy" id="2661937"/>
    <lineage>
        <taxon>Bacteria</taxon>
        <taxon>Pseudomonadati</taxon>
        <taxon>Pseudomonadota</taxon>
        <taxon>Alphaproteobacteria</taxon>
        <taxon>Rhodospirillales</taxon>
        <taxon>Rhodospirillaceae</taxon>
        <taxon>Ferruginivarius</taxon>
    </lineage>
</organism>
<accession>A0A369TE32</accession>
<dbReference type="EMBL" id="QPMH01000002">
    <property type="protein sequence ID" value="RDD63573.1"/>
    <property type="molecule type" value="Genomic_DNA"/>
</dbReference>
<comment type="caution">
    <text evidence="2">The sequence shown here is derived from an EMBL/GenBank/DDBJ whole genome shotgun (WGS) entry which is preliminary data.</text>
</comment>